<dbReference type="GO" id="GO:0006221">
    <property type="term" value="P:pyrimidine nucleotide biosynthetic process"/>
    <property type="evidence" value="ECO:0007669"/>
    <property type="project" value="UniProtKB-KW"/>
</dbReference>
<dbReference type="Gene3D" id="2.30.40.10">
    <property type="entry name" value="Urease, subunit C, domain 1"/>
    <property type="match status" value="1"/>
</dbReference>
<dbReference type="PANTHER" id="PTHR43668:SF2">
    <property type="entry name" value="ALLANTOINASE"/>
    <property type="match status" value="1"/>
</dbReference>
<dbReference type="GO" id="GO:0004038">
    <property type="term" value="F:allantoinase activity"/>
    <property type="evidence" value="ECO:0007669"/>
    <property type="project" value="TreeGrafter"/>
</dbReference>
<dbReference type="InterPro" id="IPR032466">
    <property type="entry name" value="Metal_Hydrolase"/>
</dbReference>
<sequence length="423" mass="46589">MKAILIQSAVLVFPSHPLHKQKIDLLIDENGIIEEISQKIERDTSTFEVINGNGKYLMPGFLDLNANFGEPGLETKEDIVSGCKLAAHSGFTAIAIQPNTKPAIQSRAEVMLVLKEAQDNLVDIHPIGAISKNRKGEELTEMYDMYTHGALAFTDGNRSVQQAGLMSRALLYSKGFGARIFSYAKDDSIASGHMVNEGVMSTYLGMKGNPNLSEAIMVSRDLFLAEYNNAPIHFSTISTKEAIELIRQAKSKGLPVTCDVSISHLYYNDSYIEEFDSLYKIDPPLRSEEDRLALITGLKDGTIDAIVSQHTPHEIEYKQVEFQVASYGIASMQTLLPLALQMDLDLELLVEKLSINPRKVLGLPAIAFEKGSAANVVLLDTEEEWTFGPATNQSKSKNNPLYGTAVKGKAVVVINNNKIVYNY</sequence>
<comment type="caution">
    <text evidence="3">The sequence shown here is derived from an EMBL/GenBank/DDBJ whole genome shotgun (WGS) entry which is preliminary data.</text>
</comment>
<feature type="domain" description="Dihydroorotase catalytic" evidence="2">
    <location>
        <begin position="54"/>
        <end position="241"/>
    </location>
</feature>
<evidence type="ECO:0000313" key="4">
    <source>
        <dbReference type="Proteomes" id="UP000824156"/>
    </source>
</evidence>
<dbReference type="InterPro" id="IPR024403">
    <property type="entry name" value="DHOase_cat"/>
</dbReference>
<organism evidence="3 4">
    <name type="scientific">Candidatus Sphingobacterium stercoripullorum</name>
    <dbReference type="NCBI Taxonomy" id="2838759"/>
    <lineage>
        <taxon>Bacteria</taxon>
        <taxon>Pseudomonadati</taxon>
        <taxon>Bacteroidota</taxon>
        <taxon>Sphingobacteriia</taxon>
        <taxon>Sphingobacteriales</taxon>
        <taxon>Sphingobacteriaceae</taxon>
        <taxon>Sphingobacterium</taxon>
    </lineage>
</organism>
<evidence type="ECO:0000313" key="3">
    <source>
        <dbReference type="EMBL" id="HIX55685.1"/>
    </source>
</evidence>
<dbReference type="InterPro" id="IPR050138">
    <property type="entry name" value="DHOase/Allantoinase_Hydrolase"/>
</dbReference>
<dbReference type="InterPro" id="IPR011059">
    <property type="entry name" value="Metal-dep_hydrolase_composite"/>
</dbReference>
<name>A0A9D1WAK8_9SPHI</name>
<protein>
    <submittedName>
        <fullName evidence="3">Dihydroorotase</fullName>
    </submittedName>
</protein>
<dbReference type="Proteomes" id="UP000824156">
    <property type="component" value="Unassembled WGS sequence"/>
</dbReference>
<gene>
    <name evidence="3" type="ORF">H9853_11750</name>
</gene>
<dbReference type="GO" id="GO:0046872">
    <property type="term" value="F:metal ion binding"/>
    <property type="evidence" value="ECO:0007669"/>
    <property type="project" value="InterPro"/>
</dbReference>
<dbReference type="GO" id="GO:0004151">
    <property type="term" value="F:dihydroorotase activity"/>
    <property type="evidence" value="ECO:0007669"/>
    <property type="project" value="InterPro"/>
</dbReference>
<dbReference type="Pfam" id="PF12890">
    <property type="entry name" value="DHOase"/>
    <property type="match status" value="1"/>
</dbReference>
<keyword evidence="1" id="KW-0665">Pyrimidine biosynthesis</keyword>
<reference evidence="3" key="2">
    <citation type="submission" date="2021-04" db="EMBL/GenBank/DDBJ databases">
        <authorList>
            <person name="Gilroy R."/>
        </authorList>
    </citation>
    <scope>NUCLEOTIDE SEQUENCE</scope>
    <source>
        <strain evidence="3">1719</strain>
    </source>
</reference>
<reference evidence="3" key="1">
    <citation type="journal article" date="2021" name="PeerJ">
        <title>Extensive microbial diversity within the chicken gut microbiome revealed by metagenomics and culture.</title>
        <authorList>
            <person name="Gilroy R."/>
            <person name="Ravi A."/>
            <person name="Getino M."/>
            <person name="Pursley I."/>
            <person name="Horton D.L."/>
            <person name="Alikhan N.F."/>
            <person name="Baker D."/>
            <person name="Gharbi K."/>
            <person name="Hall N."/>
            <person name="Watson M."/>
            <person name="Adriaenssens E.M."/>
            <person name="Foster-Nyarko E."/>
            <person name="Jarju S."/>
            <person name="Secka A."/>
            <person name="Antonio M."/>
            <person name="Oren A."/>
            <person name="Chaudhuri R.R."/>
            <person name="La Ragione R."/>
            <person name="Hildebrand F."/>
            <person name="Pallen M.J."/>
        </authorList>
    </citation>
    <scope>NUCLEOTIDE SEQUENCE</scope>
    <source>
        <strain evidence="3">1719</strain>
    </source>
</reference>
<dbReference type="Gene3D" id="3.20.20.140">
    <property type="entry name" value="Metal-dependent hydrolases"/>
    <property type="match status" value="1"/>
</dbReference>
<dbReference type="GO" id="GO:0006145">
    <property type="term" value="P:purine nucleobase catabolic process"/>
    <property type="evidence" value="ECO:0007669"/>
    <property type="project" value="TreeGrafter"/>
</dbReference>
<evidence type="ECO:0000259" key="2">
    <source>
        <dbReference type="Pfam" id="PF12890"/>
    </source>
</evidence>
<dbReference type="SUPFAM" id="SSF51338">
    <property type="entry name" value="Composite domain of metallo-dependent hydrolases"/>
    <property type="match status" value="1"/>
</dbReference>
<dbReference type="NCBIfam" id="TIGR00857">
    <property type="entry name" value="pyrC_multi"/>
    <property type="match status" value="1"/>
</dbReference>
<dbReference type="InterPro" id="IPR004722">
    <property type="entry name" value="DHOase"/>
</dbReference>
<dbReference type="GO" id="GO:0005737">
    <property type="term" value="C:cytoplasm"/>
    <property type="evidence" value="ECO:0007669"/>
    <property type="project" value="TreeGrafter"/>
</dbReference>
<dbReference type="AlphaFoldDB" id="A0A9D1WAK8"/>
<evidence type="ECO:0000256" key="1">
    <source>
        <dbReference type="ARBA" id="ARBA00022975"/>
    </source>
</evidence>
<proteinExistence type="predicted"/>
<dbReference type="EMBL" id="DXEZ01000328">
    <property type="protein sequence ID" value="HIX55685.1"/>
    <property type="molecule type" value="Genomic_DNA"/>
</dbReference>
<dbReference type="CDD" id="cd01317">
    <property type="entry name" value="DHOase_IIa"/>
    <property type="match status" value="1"/>
</dbReference>
<dbReference type="PANTHER" id="PTHR43668">
    <property type="entry name" value="ALLANTOINASE"/>
    <property type="match status" value="1"/>
</dbReference>
<dbReference type="SUPFAM" id="SSF51556">
    <property type="entry name" value="Metallo-dependent hydrolases"/>
    <property type="match status" value="1"/>
</dbReference>
<accession>A0A9D1WAK8</accession>